<dbReference type="EMBL" id="AM285308">
    <property type="protein sequence ID" value="CAK99082.1"/>
    <property type="molecule type" value="Genomic_DNA"/>
</dbReference>
<reference evidence="2" key="1">
    <citation type="journal article" date="2010" name="Appl. Environ. Microbiol.">
        <title>Partial chromosome sequence of Spiroplasma citri reveals extensive viral invasion and important gene decay.</title>
        <authorList>
            <person name="Carle P."/>
            <person name="Saillard C."/>
            <person name="Carrere N."/>
            <person name="Carrere S."/>
            <person name="Duret S."/>
            <person name="Eveillard S."/>
            <person name="Gaurivaud P."/>
            <person name="Gourgues G."/>
            <person name="Gouzy J."/>
            <person name="Salar P."/>
            <person name="Verdin E."/>
            <person name="Breton M."/>
            <person name="Blanchard A."/>
            <person name="Laigret F."/>
            <person name="Bove J.M."/>
            <person name="Renaudin J."/>
            <person name="Foissac X."/>
        </authorList>
    </citation>
    <scope>NUCLEOTIDE SEQUENCE</scope>
    <source>
        <strain evidence="2">GII3-3X</strain>
    </source>
</reference>
<gene>
    <name evidence="1" type="ORF">SPICI05_010</name>
    <name evidence="2" type="ORF">SPICI07_004</name>
</gene>
<dbReference type="EMBL" id="AM285306">
    <property type="protein sequence ID" value="CAK98953.1"/>
    <property type="molecule type" value="Genomic_DNA"/>
</dbReference>
<name>Q14N47_SPICI</name>
<dbReference type="AlphaFoldDB" id="Q14N47"/>
<proteinExistence type="predicted"/>
<evidence type="ECO:0000313" key="1">
    <source>
        <dbReference type="EMBL" id="CAK98953.1"/>
    </source>
</evidence>
<organism evidence="2">
    <name type="scientific">Spiroplasma citri</name>
    <dbReference type="NCBI Taxonomy" id="2133"/>
    <lineage>
        <taxon>Bacteria</taxon>
        <taxon>Bacillati</taxon>
        <taxon>Mycoplasmatota</taxon>
        <taxon>Mollicutes</taxon>
        <taxon>Entomoplasmatales</taxon>
        <taxon>Spiroplasmataceae</taxon>
        <taxon>Spiroplasma</taxon>
    </lineage>
</organism>
<evidence type="ECO:0000313" key="2">
    <source>
        <dbReference type="EMBL" id="CAK99082.1"/>
    </source>
</evidence>
<protein>
    <submittedName>
        <fullName evidence="2">Uncharacterized protein</fullName>
    </submittedName>
</protein>
<accession>Q14N47</accession>
<sequence length="78" mass="9397">MGKRKYCEDCQEDGLNIPYDGYYWSFSDERYTQKEIDFIVGECSARELRQNFKAKLHYVKYLKNNFSYLNCHTCGEEL</sequence>